<organism evidence="1">
    <name type="scientific">Arion vulgaris</name>
    <dbReference type="NCBI Taxonomy" id="1028688"/>
    <lineage>
        <taxon>Eukaryota</taxon>
        <taxon>Metazoa</taxon>
        <taxon>Spiralia</taxon>
        <taxon>Lophotrochozoa</taxon>
        <taxon>Mollusca</taxon>
        <taxon>Gastropoda</taxon>
        <taxon>Heterobranchia</taxon>
        <taxon>Euthyneura</taxon>
        <taxon>Panpulmonata</taxon>
        <taxon>Eupulmonata</taxon>
        <taxon>Stylommatophora</taxon>
        <taxon>Helicina</taxon>
        <taxon>Arionoidea</taxon>
        <taxon>Arionidae</taxon>
        <taxon>Arion</taxon>
    </lineage>
</organism>
<feature type="non-terminal residue" evidence="1">
    <location>
        <position position="1"/>
    </location>
</feature>
<feature type="non-terminal residue" evidence="1">
    <location>
        <position position="74"/>
    </location>
</feature>
<dbReference type="AlphaFoldDB" id="A0A0B6Z2Q8"/>
<reference evidence="1" key="1">
    <citation type="submission" date="2014-12" db="EMBL/GenBank/DDBJ databases">
        <title>Insight into the proteome of Arion vulgaris.</title>
        <authorList>
            <person name="Aradska J."/>
            <person name="Bulat T."/>
            <person name="Smidak R."/>
            <person name="Sarate P."/>
            <person name="Gangsoo J."/>
            <person name="Sialana F."/>
            <person name="Bilban M."/>
            <person name="Lubec G."/>
        </authorList>
    </citation>
    <scope>NUCLEOTIDE SEQUENCE</scope>
    <source>
        <tissue evidence="1">Skin</tissue>
    </source>
</reference>
<proteinExistence type="predicted"/>
<protein>
    <submittedName>
        <fullName evidence="1">Uncharacterized protein</fullName>
    </submittedName>
</protein>
<gene>
    <name evidence="1" type="primary">ORF44612</name>
</gene>
<dbReference type="EMBL" id="HACG01015371">
    <property type="protein sequence ID" value="CEK62236.1"/>
    <property type="molecule type" value="Transcribed_RNA"/>
</dbReference>
<evidence type="ECO:0000313" key="1">
    <source>
        <dbReference type="EMBL" id="CEK62236.1"/>
    </source>
</evidence>
<accession>A0A0B6Z2Q8</accession>
<sequence length="74" mass="8274">LIFNPEILGAWVLRANEEKLPNLHTGGRGQEMHLSNTCNFLDQVSTNISGHLCCLSEKGTHLFQQPDNVDQDNN</sequence>
<name>A0A0B6Z2Q8_9EUPU</name>